<accession>A0AA47KJ30</accession>
<protein>
    <submittedName>
        <fullName evidence="2">Uncharacterized protein</fullName>
    </submittedName>
</protein>
<keyword evidence="1" id="KW-0732">Signal</keyword>
<organism evidence="2 3">
    <name type="scientific">Salinivibrio kushneri</name>
    <dbReference type="NCBI Taxonomy" id="1908198"/>
    <lineage>
        <taxon>Bacteria</taxon>
        <taxon>Pseudomonadati</taxon>
        <taxon>Pseudomonadota</taxon>
        <taxon>Gammaproteobacteria</taxon>
        <taxon>Vibrionales</taxon>
        <taxon>Vibrionaceae</taxon>
        <taxon>Salinivibrio</taxon>
    </lineage>
</organism>
<dbReference type="AlphaFoldDB" id="A0AA47KJ30"/>
<dbReference type="EMBL" id="CP114588">
    <property type="protein sequence ID" value="WBA07794.1"/>
    <property type="molecule type" value="Genomic_DNA"/>
</dbReference>
<proteinExistence type="predicted"/>
<feature type="chain" id="PRO_5041401867" evidence="1">
    <location>
        <begin position="23"/>
        <end position="291"/>
    </location>
</feature>
<evidence type="ECO:0000313" key="3">
    <source>
        <dbReference type="Proteomes" id="UP001164748"/>
    </source>
</evidence>
<name>A0AA47KJ30_9GAMM</name>
<dbReference type="RefSeq" id="WP_269578389.1">
    <property type="nucleotide sequence ID" value="NZ_CP114588.1"/>
</dbReference>
<reference evidence="2" key="1">
    <citation type="submission" date="2022-09" db="EMBL/GenBank/DDBJ databases">
        <authorList>
            <person name="Li Z.-J."/>
        </authorList>
    </citation>
    <scope>NUCLEOTIDE SEQUENCE</scope>
    <source>
        <strain evidence="2">TGB11</strain>
    </source>
</reference>
<dbReference type="Proteomes" id="UP001164748">
    <property type="component" value="Chromosome"/>
</dbReference>
<evidence type="ECO:0000256" key="1">
    <source>
        <dbReference type="SAM" id="SignalP"/>
    </source>
</evidence>
<evidence type="ECO:0000313" key="2">
    <source>
        <dbReference type="EMBL" id="WBA07794.1"/>
    </source>
</evidence>
<feature type="signal peptide" evidence="1">
    <location>
        <begin position="1"/>
        <end position="22"/>
    </location>
</feature>
<sequence>MNACRRFMVLISAILMSCMVKATPDVTSREYKVMLDANQFTYQNEAFSIERLLAMAETQIESAISRDVSGHAYLAKQRSVRFFDIQGTCQLRKSGYSFRERIDNGLSNVTLKFRSWDRYIASFEDVLSSTSGAETKLESDIGSTATDPFKVVYSHSTKTPNSRKINKIRDINHHFPGFENHYGLPDEEVLSLVSNLVIHEHVYRGMEIDLGQHDAEISVTLWYQEEPLDFQSPLVAELSFRYKDGSAGYTRKVVNRAIKAFDVLKSLSPWVSPGSQTKTAFVYGFDPSFCQ</sequence>
<gene>
    <name evidence="2" type="ORF">N8M53_07955</name>
</gene>
<dbReference type="PROSITE" id="PS51257">
    <property type="entry name" value="PROKAR_LIPOPROTEIN"/>
    <property type="match status" value="1"/>
</dbReference>